<gene>
    <name evidence="3" type="ORF">F1654_01220</name>
</gene>
<feature type="compositionally biased region" description="Basic and acidic residues" evidence="1">
    <location>
        <begin position="207"/>
        <end position="218"/>
    </location>
</feature>
<protein>
    <recommendedName>
        <fullName evidence="5">DUF2059 domain-containing protein</fullName>
    </recommendedName>
</protein>
<feature type="chain" id="PRO_5024353854" description="DUF2059 domain-containing protein" evidence="2">
    <location>
        <begin position="22"/>
        <end position="346"/>
    </location>
</feature>
<organism evidence="3 4">
    <name type="scientific">Alkalicaulis satelles</name>
    <dbReference type="NCBI Taxonomy" id="2609175"/>
    <lineage>
        <taxon>Bacteria</taxon>
        <taxon>Pseudomonadati</taxon>
        <taxon>Pseudomonadota</taxon>
        <taxon>Alphaproteobacteria</taxon>
        <taxon>Maricaulales</taxon>
        <taxon>Maricaulaceae</taxon>
        <taxon>Alkalicaulis</taxon>
    </lineage>
</organism>
<dbReference type="EMBL" id="VWOJ01000001">
    <property type="protein sequence ID" value="KAA5804656.1"/>
    <property type="molecule type" value="Genomic_DNA"/>
</dbReference>
<evidence type="ECO:0000256" key="2">
    <source>
        <dbReference type="SAM" id="SignalP"/>
    </source>
</evidence>
<evidence type="ECO:0000256" key="1">
    <source>
        <dbReference type="SAM" id="MobiDB-lite"/>
    </source>
</evidence>
<dbReference type="Proteomes" id="UP000325122">
    <property type="component" value="Unassembled WGS sequence"/>
</dbReference>
<name>A0A5M6ZIJ5_9PROT</name>
<evidence type="ECO:0000313" key="4">
    <source>
        <dbReference type="Proteomes" id="UP000325122"/>
    </source>
</evidence>
<comment type="caution">
    <text evidence="3">The sequence shown here is derived from an EMBL/GenBank/DDBJ whole genome shotgun (WGS) entry which is preliminary data.</text>
</comment>
<evidence type="ECO:0008006" key="5">
    <source>
        <dbReference type="Google" id="ProtNLM"/>
    </source>
</evidence>
<sequence>MINAWIAAALAAALGAAHALADDEEPPAEAPASAPVLALDAPPSSPLTQTAEVYAAFHQDVNRAGLRELRSGHDLDAVMDSLAAYYQGDRLVDAQIAYAALVAAQHPEFIDAVRAVADYYGMETARAALMHDPIFVTGFMGADLAQDSVVGAIEEDVAHMRQVGERYRQESYSLQRQAWAMRRERDRRERNEALNTAHTRLQARFRRSGEEAEGEPRLRRSGRMGSAVSMFAERPANLPDLPELSVSVGERQITPDERRVGRFLAVAALQSIESGDMSALDTLLSEPAVERCIEWSRLMLQQCIAAGSFRYEDSFCIAAHALNDVAQCLSTAQRQRRNLDHITVSN</sequence>
<proteinExistence type="predicted"/>
<reference evidence="3 4" key="1">
    <citation type="submission" date="2019-09" db="EMBL/GenBank/DDBJ databases">
        <authorList>
            <person name="Kevbrin V."/>
            <person name="Grouzdev D.S."/>
        </authorList>
    </citation>
    <scope>NUCLEOTIDE SEQUENCE [LARGE SCALE GENOMIC DNA]</scope>
    <source>
        <strain evidence="3 4">G-192</strain>
    </source>
</reference>
<accession>A0A5M6ZIJ5</accession>
<feature type="signal peptide" evidence="2">
    <location>
        <begin position="1"/>
        <end position="21"/>
    </location>
</feature>
<keyword evidence="2" id="KW-0732">Signal</keyword>
<dbReference type="RefSeq" id="WP_150021687.1">
    <property type="nucleotide sequence ID" value="NZ_VWOJ01000001.1"/>
</dbReference>
<evidence type="ECO:0000313" key="3">
    <source>
        <dbReference type="EMBL" id="KAA5804656.1"/>
    </source>
</evidence>
<feature type="region of interest" description="Disordered" evidence="1">
    <location>
        <begin position="205"/>
        <end position="224"/>
    </location>
</feature>
<keyword evidence="4" id="KW-1185">Reference proteome</keyword>
<dbReference type="AlphaFoldDB" id="A0A5M6ZIJ5"/>